<reference evidence="1 2" key="1">
    <citation type="submission" date="2016-03" db="EMBL/GenBank/DDBJ databases">
        <title>Whole genome sequencing of Grifola frondosa 9006-11.</title>
        <authorList>
            <person name="Min B."/>
            <person name="Park H."/>
            <person name="Kim J.-G."/>
            <person name="Cho H."/>
            <person name="Oh Y.-L."/>
            <person name="Kong W.-S."/>
            <person name="Choi I.-G."/>
        </authorList>
    </citation>
    <scope>NUCLEOTIDE SEQUENCE [LARGE SCALE GENOMIC DNA]</scope>
    <source>
        <strain evidence="1 2">9006-11</strain>
    </source>
</reference>
<comment type="caution">
    <text evidence="1">The sequence shown here is derived from an EMBL/GenBank/DDBJ whole genome shotgun (WGS) entry which is preliminary data.</text>
</comment>
<dbReference type="Proteomes" id="UP000092993">
    <property type="component" value="Unassembled WGS sequence"/>
</dbReference>
<dbReference type="GO" id="GO:0000935">
    <property type="term" value="C:division septum"/>
    <property type="evidence" value="ECO:0007669"/>
    <property type="project" value="TreeGrafter"/>
</dbReference>
<organism evidence="1 2">
    <name type="scientific">Grifola frondosa</name>
    <name type="common">Maitake</name>
    <name type="synonym">Polyporus frondosus</name>
    <dbReference type="NCBI Taxonomy" id="5627"/>
    <lineage>
        <taxon>Eukaryota</taxon>
        <taxon>Fungi</taxon>
        <taxon>Dikarya</taxon>
        <taxon>Basidiomycota</taxon>
        <taxon>Agaricomycotina</taxon>
        <taxon>Agaricomycetes</taxon>
        <taxon>Polyporales</taxon>
        <taxon>Grifolaceae</taxon>
        <taxon>Grifola</taxon>
    </lineage>
</organism>
<dbReference type="OrthoDB" id="1594986at2759"/>
<dbReference type="GO" id="GO:0005634">
    <property type="term" value="C:nucleus"/>
    <property type="evidence" value="ECO:0007669"/>
    <property type="project" value="TreeGrafter"/>
</dbReference>
<sequence>MSAVAGRKKSMVSIAPPLIDSPVANNTLLNKAASQSTSLYQQCSSLRTRLMHVHKFAEWFSLAALPDSSRRSTDPVTQLWDVFALGAPFAIFSTSCPSHSPQFF</sequence>
<protein>
    <submittedName>
        <fullName evidence="1">Uncharacterized protein</fullName>
    </submittedName>
</protein>
<dbReference type="GO" id="GO:0043332">
    <property type="term" value="C:mating projection tip"/>
    <property type="evidence" value="ECO:0007669"/>
    <property type="project" value="TreeGrafter"/>
</dbReference>
<dbReference type="GO" id="GO:0005737">
    <property type="term" value="C:cytoplasm"/>
    <property type="evidence" value="ECO:0007669"/>
    <property type="project" value="TreeGrafter"/>
</dbReference>
<dbReference type="AlphaFoldDB" id="A0A1C7LVW0"/>
<evidence type="ECO:0000313" key="2">
    <source>
        <dbReference type="Proteomes" id="UP000092993"/>
    </source>
</evidence>
<keyword evidence="2" id="KW-1185">Reference proteome</keyword>
<dbReference type="EMBL" id="LUGG01000022">
    <property type="protein sequence ID" value="OBZ68119.1"/>
    <property type="molecule type" value="Genomic_DNA"/>
</dbReference>
<dbReference type="STRING" id="5627.A0A1C7LVW0"/>
<dbReference type="PANTHER" id="PTHR47339:SF1">
    <property type="entry name" value="CELL DIVISION CONTROL PROTEIN 24"/>
    <property type="match status" value="1"/>
</dbReference>
<dbReference type="PANTHER" id="PTHR47339">
    <property type="entry name" value="CELL DIVISION CONTROL PROTEIN 24"/>
    <property type="match status" value="1"/>
</dbReference>
<dbReference type="GO" id="GO:0031106">
    <property type="term" value="P:septin ring organization"/>
    <property type="evidence" value="ECO:0007669"/>
    <property type="project" value="TreeGrafter"/>
</dbReference>
<gene>
    <name evidence="1" type="ORF">A0H81_11928</name>
</gene>
<dbReference type="GO" id="GO:0030010">
    <property type="term" value="P:establishment of cell polarity"/>
    <property type="evidence" value="ECO:0007669"/>
    <property type="project" value="TreeGrafter"/>
</dbReference>
<proteinExistence type="predicted"/>
<name>A0A1C7LVW0_GRIFR</name>
<evidence type="ECO:0000313" key="1">
    <source>
        <dbReference type="EMBL" id="OBZ68119.1"/>
    </source>
</evidence>
<dbReference type="InterPro" id="IPR053026">
    <property type="entry name" value="CDC42_GEF"/>
</dbReference>
<accession>A0A1C7LVW0</accession>